<evidence type="ECO:0000256" key="3">
    <source>
        <dbReference type="ARBA" id="ARBA00010304"/>
    </source>
</evidence>
<evidence type="ECO:0000256" key="7">
    <source>
        <dbReference type="SAM" id="MobiDB-lite"/>
    </source>
</evidence>
<dbReference type="GO" id="GO:0008380">
    <property type="term" value="P:RNA splicing"/>
    <property type="evidence" value="ECO:0007669"/>
    <property type="project" value="InterPro"/>
</dbReference>
<dbReference type="AlphaFoldDB" id="A0A3L6EYZ7"/>
<organism evidence="10">
    <name type="scientific">Zea mays</name>
    <name type="common">Maize</name>
    <dbReference type="NCBI Taxonomy" id="4577"/>
    <lineage>
        <taxon>Eukaryota</taxon>
        <taxon>Viridiplantae</taxon>
        <taxon>Streptophyta</taxon>
        <taxon>Embryophyta</taxon>
        <taxon>Tracheophyta</taxon>
        <taxon>Spermatophyta</taxon>
        <taxon>Magnoliopsida</taxon>
        <taxon>Liliopsida</taxon>
        <taxon>Poales</taxon>
        <taxon>Poaceae</taxon>
        <taxon>PACMAD clade</taxon>
        <taxon>Panicoideae</taxon>
        <taxon>Andropogonodae</taxon>
        <taxon>Andropogoneae</taxon>
        <taxon>Tripsacinae</taxon>
        <taxon>Zea</taxon>
    </lineage>
</organism>
<dbReference type="Gene3D" id="3.40.50.12650">
    <property type="match status" value="1"/>
</dbReference>
<comment type="caution">
    <text evidence="10">The sequence shown here is derived from an EMBL/GenBank/DDBJ whole genome shotgun (WGS) entry which is preliminary data.</text>
</comment>
<accession>A0A3L6EYZ7</accession>
<dbReference type="FunFam" id="3.40.50.12650:FF:000005">
    <property type="entry name" value="DNA repair metallo-beta-lactamase family protein"/>
    <property type="match status" value="1"/>
</dbReference>
<name>A0A3L6EYZ7_MAIZE</name>
<dbReference type="InterPro" id="IPR004023">
    <property type="entry name" value="Mago_nashi"/>
</dbReference>
<proteinExistence type="inferred from homology"/>
<dbReference type="Gene3D" id="3.60.15.10">
    <property type="entry name" value="Ribonuclease Z/Hydroxyacylglutathione hydrolase-like"/>
    <property type="match status" value="1"/>
</dbReference>
<evidence type="ECO:0000256" key="6">
    <source>
        <dbReference type="ARBA" id="ARBA00023242"/>
    </source>
</evidence>
<dbReference type="InterPro" id="IPR036605">
    <property type="entry name" value="Mago_nashi_sf"/>
</dbReference>
<evidence type="ECO:0000313" key="10">
    <source>
        <dbReference type="EMBL" id="PWZ26282.1"/>
    </source>
</evidence>
<dbReference type="Pfam" id="PF02792">
    <property type="entry name" value="Mago_nashi"/>
    <property type="match status" value="1"/>
</dbReference>
<evidence type="ECO:0000256" key="5">
    <source>
        <dbReference type="ARBA" id="ARBA00023204"/>
    </source>
</evidence>
<comment type="similarity">
    <text evidence="3">Belongs to the DNA repair metallo-beta-lactamase (DRMBL) family.</text>
</comment>
<keyword evidence="4" id="KW-0227">DNA damage</keyword>
<dbReference type="Pfam" id="PF12706">
    <property type="entry name" value="Lactamase_B_2"/>
    <property type="match status" value="1"/>
</dbReference>
<keyword evidence="6" id="KW-0539">Nucleus</keyword>
<dbReference type="InterPro" id="IPR011084">
    <property type="entry name" value="DRMBL"/>
</dbReference>
<dbReference type="GO" id="GO:0035145">
    <property type="term" value="C:exon-exon junction complex"/>
    <property type="evidence" value="ECO:0007669"/>
    <property type="project" value="InterPro"/>
</dbReference>
<evidence type="ECO:0000256" key="2">
    <source>
        <dbReference type="ARBA" id="ARBA00009270"/>
    </source>
</evidence>
<dbReference type="SUPFAM" id="SSF56281">
    <property type="entry name" value="Metallo-hydrolase/oxidoreductase"/>
    <property type="match status" value="1"/>
</dbReference>
<comment type="similarity">
    <text evidence="2">Belongs to the mago nashi family.</text>
</comment>
<dbReference type="PANTHER" id="PTHR23240:SF29">
    <property type="entry name" value="OS08G0107600 PROTEIN"/>
    <property type="match status" value="1"/>
</dbReference>
<dbReference type="GO" id="GO:0006281">
    <property type="term" value="P:DNA repair"/>
    <property type="evidence" value="ECO:0007669"/>
    <property type="project" value="UniProtKB-KW"/>
</dbReference>
<feature type="domain" description="DNA repair metallo-beta-lactamase" evidence="8">
    <location>
        <begin position="234"/>
        <end position="339"/>
    </location>
</feature>
<dbReference type="CDD" id="cd11295">
    <property type="entry name" value="Mago_nashi"/>
    <property type="match status" value="1"/>
</dbReference>
<dbReference type="FunFam" id="3.30.1560.10:FF:000001">
    <property type="entry name" value="Protein mago nashi homolog"/>
    <property type="match status" value="1"/>
</dbReference>
<keyword evidence="5" id="KW-0234">DNA repair</keyword>
<dbReference type="InterPro" id="IPR036866">
    <property type="entry name" value="RibonucZ/Hydroxyglut_hydro"/>
</dbReference>
<feature type="compositionally biased region" description="Basic and acidic residues" evidence="7">
    <location>
        <begin position="591"/>
        <end position="601"/>
    </location>
</feature>
<dbReference type="FunFam" id="3.60.15.10:FF:000039">
    <property type="entry name" value="DNA repair metallo-beta-lactamase family protein"/>
    <property type="match status" value="1"/>
</dbReference>
<feature type="region of interest" description="Disordered" evidence="7">
    <location>
        <begin position="580"/>
        <end position="609"/>
    </location>
</feature>
<dbReference type="Pfam" id="PF07522">
    <property type="entry name" value="DRMBL"/>
    <property type="match status" value="1"/>
</dbReference>
<dbReference type="InterPro" id="IPR001279">
    <property type="entry name" value="Metallo-B-lactamas"/>
</dbReference>
<gene>
    <name evidence="10" type="primary">Os12g0287200_0</name>
    <name evidence="10" type="ORF">Zm00014a_032916</name>
</gene>
<dbReference type="ExpressionAtlas" id="A0A3L6EYZ7">
    <property type="expression patterns" value="baseline and differential"/>
</dbReference>
<evidence type="ECO:0000256" key="1">
    <source>
        <dbReference type="ARBA" id="ARBA00004123"/>
    </source>
</evidence>
<protein>
    <submittedName>
        <fullName evidence="10">Protein mago nashi</fullName>
    </submittedName>
</protein>
<dbReference type="SUPFAM" id="SSF89817">
    <property type="entry name" value="Mago nashi protein"/>
    <property type="match status" value="1"/>
</dbReference>
<dbReference type="Proteomes" id="UP000251960">
    <property type="component" value="Chromosome 4"/>
</dbReference>
<comment type="subcellular location">
    <subcellularLocation>
        <location evidence="1">Nucleus</location>
    </subcellularLocation>
</comment>
<dbReference type="Gene3D" id="3.30.1560.10">
    <property type="entry name" value="Mago nashi"/>
    <property type="match status" value="1"/>
</dbReference>
<evidence type="ECO:0000259" key="9">
    <source>
        <dbReference type="Pfam" id="PF12706"/>
    </source>
</evidence>
<dbReference type="PANTHER" id="PTHR23240">
    <property type="entry name" value="DNA CROSS-LINK REPAIR PROTEIN PSO2/SNM1-RELATED"/>
    <property type="match status" value="1"/>
</dbReference>
<dbReference type="EMBL" id="NCVQ01000005">
    <property type="protein sequence ID" value="PWZ26282.1"/>
    <property type="molecule type" value="Genomic_DNA"/>
</dbReference>
<evidence type="ECO:0000256" key="4">
    <source>
        <dbReference type="ARBA" id="ARBA00022763"/>
    </source>
</evidence>
<sequence length="745" mass="82496">MPIEMPRGLPFAVDTWTPASALKRHRFLTHAHRDHLAGITATSAVSASSSPVYASRLTILIALRIFPQLDRAAFVELDVGQPPLRVPDPDGDFTVTAVDANHCPGAVMFLFEGPFGDVLHTGDCRLTPDCLSALTSHLARRIDYLFLDCTFARCSLRFPATQDSIRQVIDCVWKHPSAPVVYLVCDMLGQEDVLVEVSKAFGSKIYVDREKNSDCHQRLAHVAPEILAADDAAPSTRFHVLPFPRLSERATEILAQARAARQPEPLIIRPSSQWYAYYDPPPPEEASTQQQQKPVLTEAMRDEFGVWHVCLSMHSSREELEQALGILKPKWVVSTTPPCMAVDLSYVRKHCSLSRFGPDDPIWKLLGISDGMSTVTSSAQAVLLTVEAVEKREEVFSACAPSDDISQAPEEGAEAAVVDFEVRVEPPVTLFGSARFGLPQHEPELWNYEYESAEIIGDDELEAKDSATELEFCRHSKPIQVVGLTEAATREHNPICDESELLNDIKSDDGVEVVDLTEGGKKGVETEHDRGNTAAELGAQEQNLNARARLTAGVCRHKMTTDEGTEATEGMVSAAHVLEDGTTATPGTGRSTDHQYSERASDSSTVVGSSKGLNASLRRLYRSMNVPGKFGHEFLEFEFRPDGKLRYANNSNYKNDTMIRKEVFVSPSVLREARRIIQESDIMKEDDSNWPEPDRIGRQELEIVMGNEHISFTTSKIGSLVDVQSSKDPEGLRIFYYLVQVPPQP</sequence>
<reference evidence="10" key="1">
    <citation type="journal article" date="2018" name="Nat. Genet.">
        <title>Extensive intraspecific gene order and gene structural variations between Mo17 and other maize genomes.</title>
        <authorList>
            <person name="Sun S."/>
            <person name="Zhou Y."/>
            <person name="Chen J."/>
            <person name="Shi J."/>
            <person name="Zhao H."/>
            <person name="Zhao H."/>
            <person name="Song W."/>
            <person name="Zhang M."/>
            <person name="Cui Y."/>
            <person name="Dong X."/>
            <person name="Liu H."/>
            <person name="Ma X."/>
            <person name="Jiao Y."/>
            <person name="Wang B."/>
            <person name="Wei X."/>
            <person name="Stein J.C."/>
            <person name="Glaubitz J.C."/>
            <person name="Lu F."/>
            <person name="Yu G."/>
            <person name="Liang C."/>
            <person name="Fengler K."/>
            <person name="Li B."/>
            <person name="Rafalski A."/>
            <person name="Schnable P.S."/>
            <person name="Ware D.H."/>
            <person name="Buckler E.S."/>
            <person name="Lai J."/>
        </authorList>
    </citation>
    <scope>NUCLEOTIDE SEQUENCE [LARGE SCALE GENOMIC DNA]</scope>
    <source>
        <tissue evidence="10">Seedling</tissue>
    </source>
</reference>
<feature type="domain" description="Metallo-beta-lactamase" evidence="9">
    <location>
        <begin position="27"/>
        <end position="155"/>
    </location>
</feature>
<evidence type="ECO:0000259" key="8">
    <source>
        <dbReference type="Pfam" id="PF07522"/>
    </source>
</evidence>